<keyword evidence="2" id="KW-1185">Reference proteome</keyword>
<evidence type="ECO:0000313" key="1">
    <source>
        <dbReference type="EMBL" id="CUF57330.1"/>
    </source>
</evidence>
<protein>
    <submittedName>
        <fullName evidence="1">Uncharacterized protein</fullName>
    </submittedName>
</protein>
<accession>A0A0S4ISI8</accession>
<proteinExistence type="predicted"/>
<name>A0A0S4ISI8_BODSA</name>
<dbReference type="AlphaFoldDB" id="A0A0S4ISI8"/>
<reference evidence="2" key="1">
    <citation type="submission" date="2015-09" db="EMBL/GenBank/DDBJ databases">
        <authorList>
            <consortium name="Pathogen Informatics"/>
        </authorList>
    </citation>
    <scope>NUCLEOTIDE SEQUENCE [LARGE SCALE GENOMIC DNA]</scope>
    <source>
        <strain evidence="2">Lake Konstanz</strain>
    </source>
</reference>
<dbReference type="EMBL" id="CYKH01000359">
    <property type="protein sequence ID" value="CUF57330.1"/>
    <property type="molecule type" value="Genomic_DNA"/>
</dbReference>
<evidence type="ECO:0000313" key="2">
    <source>
        <dbReference type="Proteomes" id="UP000051952"/>
    </source>
</evidence>
<gene>
    <name evidence="1" type="ORF">BSAL_04020</name>
</gene>
<sequence length="183" mass="20572">MAASAAPAAAPKAFPLIPLTKEFMSMLGTKDEKAIYALKPVFATRCERISSTNKLLERAVLFSQDGTLRLIDTADGRITHTLELGDQRNMDWNITVVADRDTHTLELGDQRNMDWNITVVADREKDPKTHTHGVRIVIDKSNTRAAFESRDEKDSTEEIVLQFHCARAPVAVNFVAMLRLKHR</sequence>
<organism evidence="1 2">
    <name type="scientific">Bodo saltans</name>
    <name type="common">Flagellated protozoan</name>
    <dbReference type="NCBI Taxonomy" id="75058"/>
    <lineage>
        <taxon>Eukaryota</taxon>
        <taxon>Discoba</taxon>
        <taxon>Euglenozoa</taxon>
        <taxon>Kinetoplastea</taxon>
        <taxon>Metakinetoplastina</taxon>
        <taxon>Eubodonida</taxon>
        <taxon>Bodonidae</taxon>
        <taxon>Bodo</taxon>
    </lineage>
</organism>
<dbReference type="Proteomes" id="UP000051952">
    <property type="component" value="Unassembled WGS sequence"/>
</dbReference>
<dbReference type="VEuPathDB" id="TriTrypDB:BSAL_04020"/>